<sequence length="412" mass="47882">MYSSFLKHSVRCQVLLFFCGLVFVFGCVLLVHSGQGRWTANIRLQNDEVSQTSIPKQRHDQVSSFRKVDIGNIQINITYLTKLLQYRLALPNDALKFNHRSPCKEHANDSQPCLKENCPDLSNKSLQERIEELVLAPHFQLEHHQLQNILSVVSDVSESDVIIVSASSSNHFKEMQAMFKALHRTVYPVLKNFNVILFDIGLKKKQRRLTEKYCKCQVLSFPFKQFPTHVRELLCYSWKAIIIRALVTKARKLLIWQDTSIRWTEEFPSVFQRAMKYGQQLIESTHGARITSHTHPQMFAYMREEACQYFPYREIQCGFQVMKNDPLVIQAILNPWTRCALEEPCICPVYPKSVIRCSKGLSSTLPRCHRFDQSAMSIILSKLYAADRYRFMVPEYSTSNPKFQRYSGNPII</sequence>
<keyword evidence="2" id="KW-1185">Reference proteome</keyword>
<organism evidence="1 2">
    <name type="scientific">Elysia crispata</name>
    <name type="common">lettuce slug</name>
    <dbReference type="NCBI Taxonomy" id="231223"/>
    <lineage>
        <taxon>Eukaryota</taxon>
        <taxon>Metazoa</taxon>
        <taxon>Spiralia</taxon>
        <taxon>Lophotrochozoa</taxon>
        <taxon>Mollusca</taxon>
        <taxon>Gastropoda</taxon>
        <taxon>Heterobranchia</taxon>
        <taxon>Euthyneura</taxon>
        <taxon>Panpulmonata</taxon>
        <taxon>Sacoglossa</taxon>
        <taxon>Placobranchoidea</taxon>
        <taxon>Plakobranchidae</taxon>
        <taxon>Elysia</taxon>
    </lineage>
</organism>
<protein>
    <submittedName>
        <fullName evidence="1">Uncharacterized protein</fullName>
    </submittedName>
</protein>
<evidence type="ECO:0000313" key="2">
    <source>
        <dbReference type="Proteomes" id="UP001283361"/>
    </source>
</evidence>
<gene>
    <name evidence="1" type="ORF">RRG08_034627</name>
</gene>
<dbReference type="AlphaFoldDB" id="A0AAE1B1F3"/>
<reference evidence="1" key="1">
    <citation type="journal article" date="2023" name="G3 (Bethesda)">
        <title>A reference genome for the long-term kleptoplast-retaining sea slug Elysia crispata morphotype clarki.</title>
        <authorList>
            <person name="Eastman K.E."/>
            <person name="Pendleton A.L."/>
            <person name="Shaikh M.A."/>
            <person name="Suttiyut T."/>
            <person name="Ogas R."/>
            <person name="Tomko P."/>
            <person name="Gavelis G."/>
            <person name="Widhalm J.R."/>
            <person name="Wisecaver J.H."/>
        </authorList>
    </citation>
    <scope>NUCLEOTIDE SEQUENCE</scope>
    <source>
        <strain evidence="1">ECLA1</strain>
    </source>
</reference>
<comment type="caution">
    <text evidence="1">The sequence shown here is derived from an EMBL/GenBank/DDBJ whole genome shotgun (WGS) entry which is preliminary data.</text>
</comment>
<dbReference type="InterPro" id="IPR012444">
    <property type="entry name" value="DUF1647"/>
</dbReference>
<name>A0AAE1B1F3_9GAST</name>
<dbReference type="Pfam" id="PF07801">
    <property type="entry name" value="DUF1647"/>
    <property type="match status" value="1"/>
</dbReference>
<dbReference type="PANTHER" id="PTHR31389:SF4">
    <property type="entry name" value="LD39211P"/>
    <property type="match status" value="1"/>
</dbReference>
<accession>A0AAE1B1F3</accession>
<dbReference type="PROSITE" id="PS51257">
    <property type="entry name" value="PROKAR_LIPOPROTEIN"/>
    <property type="match status" value="1"/>
</dbReference>
<dbReference type="Proteomes" id="UP001283361">
    <property type="component" value="Unassembled WGS sequence"/>
</dbReference>
<proteinExistence type="predicted"/>
<dbReference type="PANTHER" id="PTHR31389">
    <property type="entry name" value="LD39211P"/>
    <property type="match status" value="1"/>
</dbReference>
<evidence type="ECO:0000313" key="1">
    <source>
        <dbReference type="EMBL" id="KAK3798069.1"/>
    </source>
</evidence>
<dbReference type="EMBL" id="JAWDGP010000724">
    <property type="protein sequence ID" value="KAK3798069.1"/>
    <property type="molecule type" value="Genomic_DNA"/>
</dbReference>